<feature type="domain" description="BON" evidence="1">
    <location>
        <begin position="78"/>
        <end position="146"/>
    </location>
</feature>
<dbReference type="InterPro" id="IPR051686">
    <property type="entry name" value="Lipoprotein_DolP"/>
</dbReference>
<dbReference type="Gene3D" id="3.30.1340.30">
    <property type="match status" value="3"/>
</dbReference>
<feature type="domain" description="BON" evidence="1">
    <location>
        <begin position="149"/>
        <end position="217"/>
    </location>
</feature>
<dbReference type="STRING" id="946677.SAMN05444484_1011246"/>
<dbReference type="SMART" id="SM00749">
    <property type="entry name" value="BON"/>
    <property type="match status" value="3"/>
</dbReference>
<dbReference type="OrthoDB" id="870892at2"/>
<accession>A0A1M7A2T9</accession>
<reference evidence="3" key="1">
    <citation type="submission" date="2016-11" db="EMBL/GenBank/DDBJ databases">
        <authorList>
            <person name="Varghese N."/>
            <person name="Submissions S."/>
        </authorList>
    </citation>
    <scope>NUCLEOTIDE SEQUENCE [LARGE SCALE GENOMIC DNA]</scope>
    <source>
        <strain evidence="3">DSM 24724</strain>
    </source>
</reference>
<dbReference type="AlphaFoldDB" id="A0A1M7A2T9"/>
<dbReference type="InterPro" id="IPR007055">
    <property type="entry name" value="BON_dom"/>
</dbReference>
<sequence>MKTNEELQKDVQDAIKWEPLLHAAEIGVIVKDGIVTLTGIVDNYYKKTEAENAAKKVGGVKAVVEKIEIQDARHFIKNDTDIASDLVKSFSENLLLPHNNLTVKVEDGWVTLEGQLGWNYQKELARKSATELRGVKGVINNISVQSESNSAIEKKHVENALARHWAINAKDITVSVSGTTVTLTGDVTSLYQKEEAARITWNTPGVAFVKNELAVDYDYAFTE</sequence>
<keyword evidence="3" id="KW-1185">Reference proteome</keyword>
<evidence type="ECO:0000259" key="1">
    <source>
        <dbReference type="PROSITE" id="PS50914"/>
    </source>
</evidence>
<dbReference type="Proteomes" id="UP000184028">
    <property type="component" value="Unassembled WGS sequence"/>
</dbReference>
<dbReference type="PANTHER" id="PTHR34606:SF15">
    <property type="entry name" value="BON DOMAIN-CONTAINING PROTEIN"/>
    <property type="match status" value="1"/>
</dbReference>
<dbReference type="PANTHER" id="PTHR34606">
    <property type="entry name" value="BON DOMAIN-CONTAINING PROTEIN"/>
    <property type="match status" value="1"/>
</dbReference>
<feature type="domain" description="BON" evidence="1">
    <location>
        <begin position="3"/>
        <end position="71"/>
    </location>
</feature>
<gene>
    <name evidence="2" type="ORF">SAMN05444484_1011246</name>
</gene>
<organism evidence="2 3">
    <name type="scientific">Flavobacterium chilense</name>
    <dbReference type="NCBI Taxonomy" id="946677"/>
    <lineage>
        <taxon>Bacteria</taxon>
        <taxon>Pseudomonadati</taxon>
        <taxon>Bacteroidota</taxon>
        <taxon>Flavobacteriia</taxon>
        <taxon>Flavobacteriales</taxon>
        <taxon>Flavobacteriaceae</taxon>
        <taxon>Flavobacterium</taxon>
    </lineage>
</organism>
<evidence type="ECO:0000313" key="2">
    <source>
        <dbReference type="EMBL" id="SHL36853.1"/>
    </source>
</evidence>
<dbReference type="Pfam" id="PF04972">
    <property type="entry name" value="BON"/>
    <property type="match status" value="3"/>
</dbReference>
<dbReference type="RefSeq" id="WP_068840976.1">
    <property type="nucleotide sequence ID" value="NZ_FRBT01000001.1"/>
</dbReference>
<dbReference type="EMBL" id="FRBT01000001">
    <property type="protein sequence ID" value="SHL36853.1"/>
    <property type="molecule type" value="Genomic_DNA"/>
</dbReference>
<dbReference type="InterPro" id="IPR014004">
    <property type="entry name" value="Transpt-assoc_nodulatn_dom_bac"/>
</dbReference>
<name>A0A1M7A2T9_9FLAO</name>
<evidence type="ECO:0000313" key="3">
    <source>
        <dbReference type="Proteomes" id="UP000184028"/>
    </source>
</evidence>
<protein>
    <submittedName>
        <fullName evidence="2">Osmotically-inducible protein OsmY, contains BON domain</fullName>
    </submittedName>
</protein>
<dbReference type="PROSITE" id="PS50914">
    <property type="entry name" value="BON"/>
    <property type="match status" value="3"/>
</dbReference>
<proteinExistence type="predicted"/>